<name>A0A2T7PS58_POMCA</name>
<protein>
    <submittedName>
        <fullName evidence="3">Uncharacterized protein</fullName>
    </submittedName>
</protein>
<feature type="transmembrane region" description="Helical" evidence="2">
    <location>
        <begin position="32"/>
        <end position="55"/>
    </location>
</feature>
<evidence type="ECO:0000313" key="4">
    <source>
        <dbReference type="Proteomes" id="UP000245119"/>
    </source>
</evidence>
<keyword evidence="2" id="KW-1133">Transmembrane helix</keyword>
<organism evidence="3 4">
    <name type="scientific">Pomacea canaliculata</name>
    <name type="common">Golden apple snail</name>
    <dbReference type="NCBI Taxonomy" id="400727"/>
    <lineage>
        <taxon>Eukaryota</taxon>
        <taxon>Metazoa</taxon>
        <taxon>Spiralia</taxon>
        <taxon>Lophotrochozoa</taxon>
        <taxon>Mollusca</taxon>
        <taxon>Gastropoda</taxon>
        <taxon>Caenogastropoda</taxon>
        <taxon>Architaenioglossa</taxon>
        <taxon>Ampullarioidea</taxon>
        <taxon>Ampullariidae</taxon>
        <taxon>Pomacea</taxon>
    </lineage>
</organism>
<sequence>MPDYRLKDLSEEDSSEVGMGGSGKRSSGGFHLSFGVAFVLTFLAIAIAVLVGLIVHFAERDSYDRQVTCAFPETWRELFQQLFER</sequence>
<dbReference type="AlphaFoldDB" id="A0A2T7PS58"/>
<reference evidence="3 4" key="1">
    <citation type="submission" date="2018-04" db="EMBL/GenBank/DDBJ databases">
        <title>The genome of golden apple snail Pomacea canaliculata provides insight into stress tolerance and invasive adaptation.</title>
        <authorList>
            <person name="Liu C."/>
            <person name="Liu B."/>
            <person name="Ren Y."/>
            <person name="Zhang Y."/>
            <person name="Wang H."/>
            <person name="Li S."/>
            <person name="Jiang F."/>
            <person name="Yin L."/>
            <person name="Zhang G."/>
            <person name="Qian W."/>
            <person name="Fan W."/>
        </authorList>
    </citation>
    <scope>NUCLEOTIDE SEQUENCE [LARGE SCALE GENOMIC DNA]</scope>
    <source>
        <strain evidence="3">SZHN2017</strain>
        <tissue evidence="3">Muscle</tissue>
    </source>
</reference>
<evidence type="ECO:0000313" key="3">
    <source>
        <dbReference type="EMBL" id="PVD36256.1"/>
    </source>
</evidence>
<feature type="region of interest" description="Disordered" evidence="1">
    <location>
        <begin position="1"/>
        <end position="26"/>
    </location>
</feature>
<evidence type="ECO:0000256" key="2">
    <source>
        <dbReference type="SAM" id="Phobius"/>
    </source>
</evidence>
<evidence type="ECO:0000256" key="1">
    <source>
        <dbReference type="SAM" id="MobiDB-lite"/>
    </source>
</evidence>
<comment type="caution">
    <text evidence="3">The sequence shown here is derived from an EMBL/GenBank/DDBJ whole genome shotgun (WGS) entry which is preliminary data.</text>
</comment>
<keyword evidence="2" id="KW-0812">Transmembrane</keyword>
<dbReference type="OrthoDB" id="510539at2759"/>
<keyword evidence="4" id="KW-1185">Reference proteome</keyword>
<dbReference type="Proteomes" id="UP000245119">
    <property type="component" value="Linkage Group LG2"/>
</dbReference>
<proteinExistence type="predicted"/>
<dbReference type="STRING" id="400727.A0A2T7PS58"/>
<dbReference type="EMBL" id="PZQS01000002">
    <property type="protein sequence ID" value="PVD36256.1"/>
    <property type="molecule type" value="Genomic_DNA"/>
</dbReference>
<gene>
    <name evidence="3" type="ORF">C0Q70_03234</name>
</gene>
<keyword evidence="2" id="KW-0472">Membrane</keyword>
<accession>A0A2T7PS58</accession>